<evidence type="ECO:0000256" key="1">
    <source>
        <dbReference type="ARBA" id="ARBA00038154"/>
    </source>
</evidence>
<feature type="domain" description="BRO1" evidence="4">
    <location>
        <begin position="4"/>
        <end position="397"/>
    </location>
</feature>
<dbReference type="PROSITE" id="PS51180">
    <property type="entry name" value="BRO1"/>
    <property type="match status" value="1"/>
</dbReference>
<feature type="compositionally biased region" description="Polar residues" evidence="3">
    <location>
        <begin position="757"/>
        <end position="767"/>
    </location>
</feature>
<dbReference type="AlphaFoldDB" id="A0A5N6KBP1"/>
<dbReference type="GO" id="GO:0005768">
    <property type="term" value="C:endosome"/>
    <property type="evidence" value="ECO:0007669"/>
    <property type="project" value="TreeGrafter"/>
</dbReference>
<dbReference type="InterPro" id="IPR025304">
    <property type="entry name" value="ALIX_V_dom"/>
</dbReference>
<dbReference type="CDD" id="cd09236">
    <property type="entry name" value="V_AnPalA_UmRIM20_like"/>
    <property type="match status" value="1"/>
</dbReference>
<proteinExistence type="inferred from homology"/>
<feature type="compositionally biased region" description="Gly residues" evidence="3">
    <location>
        <begin position="854"/>
        <end position="863"/>
    </location>
</feature>
<evidence type="ECO:0000313" key="5">
    <source>
        <dbReference type="EMBL" id="KAB8300838.1"/>
    </source>
</evidence>
<dbReference type="Gene3D" id="1.20.140.50">
    <property type="entry name" value="alix/aip1 like domains"/>
    <property type="match status" value="1"/>
</dbReference>
<dbReference type="Proteomes" id="UP000326757">
    <property type="component" value="Unassembled WGS sequence"/>
</dbReference>
<dbReference type="EMBL" id="VIGI01000004">
    <property type="protein sequence ID" value="KAB8300838.1"/>
    <property type="molecule type" value="Genomic_DNA"/>
</dbReference>
<dbReference type="InterPro" id="IPR038499">
    <property type="entry name" value="BRO1_sf"/>
</dbReference>
<feature type="coiled-coil region" evidence="2">
    <location>
        <begin position="631"/>
        <end position="658"/>
    </location>
</feature>
<organism evidence="5 6">
    <name type="scientific">Monilinia laxa</name>
    <name type="common">Brown rot fungus</name>
    <name type="synonym">Sclerotinia laxa</name>
    <dbReference type="NCBI Taxonomy" id="61186"/>
    <lineage>
        <taxon>Eukaryota</taxon>
        <taxon>Fungi</taxon>
        <taxon>Dikarya</taxon>
        <taxon>Ascomycota</taxon>
        <taxon>Pezizomycotina</taxon>
        <taxon>Leotiomycetes</taxon>
        <taxon>Helotiales</taxon>
        <taxon>Sclerotiniaceae</taxon>
        <taxon>Monilinia</taxon>
    </lineage>
</organism>
<dbReference type="OrthoDB" id="64867at2759"/>
<evidence type="ECO:0000256" key="3">
    <source>
        <dbReference type="SAM" id="MobiDB-lite"/>
    </source>
</evidence>
<name>A0A5N6KBP1_MONLA</name>
<dbReference type="SMART" id="SM01041">
    <property type="entry name" value="BRO1"/>
    <property type="match status" value="1"/>
</dbReference>
<sequence length="888" mass="97868">MSSNILFLPFRKATNLPLSDAIKQYISTKYDQHPDMFRQDLEVIDNLRRDAIHVREPHISGIKKISAYAGQLSWLGGKFPIDIGVEFSWYPALGFNTDRPIVENNLKFELANIMFNLAALYSQLAMSSNRGTPEGSKVAAHYLALAAGVLKHLKTEIIPELRTSPPEDMDDHTLESLQHLMLAQAQECWWAKACMDKYKDETISKLAARVSDLYAEAGDWGVKSEAISSEWIHHTTAKHHHFAAAAQYRMACDCLEKRKYGEEVARLRDSITCVNEALKEQRYINKVVSGDLQGLKLKVTEDLKRAEKDNDLIYLNPVPPKTVLKTLDRANMAVAKIPNEISEPMTFLGDHKAFGPPLFSKLVPFAVHVAASIYEERRDRIVNNNIIDELEILTTRIHDTLRSLNLPGSLQALEKPLGLPPTLLSHAEELRQADAIGRINRSFSDAAKLKASDEAIFLEGKELLQSEASENERLLRKFGSDRWTRLDSRSAAPKLYKQVNEIDGYFKSASSSDQVVIDRFREYESILQILTSSDRDIGNFVPSSRRVNIPPKLEGDVLKLRNSLNEISRLESRRRRKIEALREKAKKDDINNSILAETARLEREYPSTPVVPAHFEDFFEQRLSRTYDSDVASLKSESEEQEKLLQELEKANASFIKARAGDTSTREREQALQKLEMAYYKYKEIVNNVDGGRKFYNDLAKIVGRFRDGCKVFVAERREEGRRAEGDLSMPLAPMSSLSLHHPQPLVHAPPPPQPLISVQIQAQESIPSPRRELSPIQAPVPQRASLQSTPVNVGAGGGGGSGSGSGSGGGGSGSGNASGSGAGVGVGVGGMPGAFGSNVGGAGGTWNPELGIKFGGAGGGAGKNSEGAPSAQPKQTTWDPSAGLRFG</sequence>
<feature type="compositionally biased region" description="Gly residues" evidence="3">
    <location>
        <begin position="795"/>
        <end position="845"/>
    </location>
</feature>
<evidence type="ECO:0000313" key="6">
    <source>
        <dbReference type="Proteomes" id="UP000326757"/>
    </source>
</evidence>
<reference evidence="5 6" key="1">
    <citation type="submission" date="2019-06" db="EMBL/GenBank/DDBJ databases">
        <title>Genome Sequence of the Brown Rot Fungal Pathogen Monilinia laxa.</title>
        <authorList>
            <person name="De Miccolis Angelini R.M."/>
            <person name="Landi L."/>
            <person name="Abate D."/>
            <person name="Pollastro S."/>
            <person name="Romanazzi G."/>
            <person name="Faretra F."/>
        </authorList>
    </citation>
    <scope>NUCLEOTIDE SEQUENCE [LARGE SCALE GENOMIC DNA]</scope>
    <source>
        <strain evidence="5 6">Mlax316</strain>
    </source>
</reference>
<dbReference type="InterPro" id="IPR004328">
    <property type="entry name" value="BRO1_dom"/>
</dbReference>
<comment type="similarity">
    <text evidence="1">Belongs to the palA/RIM20 family.</text>
</comment>
<gene>
    <name evidence="5" type="ORF">EYC80_002766</name>
</gene>
<dbReference type="Pfam" id="PF03097">
    <property type="entry name" value="BRO1"/>
    <property type="match status" value="1"/>
</dbReference>
<dbReference type="Gene3D" id="1.25.40.280">
    <property type="entry name" value="alix/aip1 like domains"/>
    <property type="match status" value="1"/>
</dbReference>
<feature type="compositionally biased region" description="Low complexity" evidence="3">
    <location>
        <begin position="728"/>
        <end position="747"/>
    </location>
</feature>
<accession>A0A5N6KBP1</accession>
<evidence type="ECO:0000259" key="4">
    <source>
        <dbReference type="PROSITE" id="PS51180"/>
    </source>
</evidence>
<keyword evidence="2" id="KW-0175">Coiled coil</keyword>
<dbReference type="CDD" id="cd09241">
    <property type="entry name" value="BRO1_ScRim20-like"/>
    <property type="match status" value="1"/>
</dbReference>
<protein>
    <recommendedName>
        <fullName evidence="4">BRO1 domain-containing protein</fullName>
    </recommendedName>
</protein>
<dbReference type="PANTHER" id="PTHR23030:SF39">
    <property type="entry name" value="PROGRAMMED CELL DEATH 6-INTERACTING PROTEIN"/>
    <property type="match status" value="1"/>
</dbReference>
<dbReference type="Pfam" id="PF13949">
    <property type="entry name" value="ALIX_LYPXL_bnd"/>
    <property type="match status" value="1"/>
</dbReference>
<comment type="caution">
    <text evidence="5">The sequence shown here is derived from an EMBL/GenBank/DDBJ whole genome shotgun (WGS) entry which is preliminary data.</text>
</comment>
<feature type="region of interest" description="Disordered" evidence="3">
    <location>
        <begin position="720"/>
        <end position="888"/>
    </location>
</feature>
<dbReference type="PANTHER" id="PTHR23030">
    <property type="entry name" value="PCD6 INTERACTING PROTEIN-RELATED"/>
    <property type="match status" value="1"/>
</dbReference>
<evidence type="ECO:0000256" key="2">
    <source>
        <dbReference type="SAM" id="Coils"/>
    </source>
</evidence>
<keyword evidence="6" id="KW-1185">Reference proteome</keyword>
<dbReference type="Gene3D" id="1.20.120.560">
    <property type="entry name" value="alix/aip1 in complex with the ypdl late domain"/>
    <property type="match status" value="1"/>
</dbReference>